<proteinExistence type="inferred from homology"/>
<keyword evidence="3 4" id="KW-0539">Nucleus</keyword>
<evidence type="ECO:0000256" key="1">
    <source>
        <dbReference type="ARBA" id="ARBA00004604"/>
    </source>
</evidence>
<reference evidence="8" key="1">
    <citation type="journal article" date="2014" name="BMC Genomics">
        <title>Genome characteristics reveal the impact of lichenization on lichen-forming fungus Endocarpon pusillum Hedwig (Verrucariales, Ascomycota).</title>
        <authorList>
            <person name="Wang Y.-Y."/>
            <person name="Liu B."/>
            <person name="Zhang X.-Y."/>
            <person name="Zhou Q.-M."/>
            <person name="Zhang T."/>
            <person name="Li H."/>
            <person name="Yu Y.-F."/>
            <person name="Zhang X.-L."/>
            <person name="Hao X.-Y."/>
            <person name="Wang M."/>
            <person name="Wang L."/>
            <person name="Wei J.-C."/>
        </authorList>
    </citation>
    <scope>NUCLEOTIDE SEQUENCE [LARGE SCALE GENOMIC DNA]</scope>
    <source>
        <strain evidence="8">Z07020 / HMAS-L-300199</strain>
    </source>
</reference>
<dbReference type="InterPro" id="IPR007109">
    <property type="entry name" value="Brix"/>
</dbReference>
<name>U1GMV1_ENDPU</name>
<feature type="region of interest" description="Disordered" evidence="5">
    <location>
        <begin position="297"/>
        <end position="330"/>
    </location>
</feature>
<feature type="compositionally biased region" description="Acidic residues" evidence="5">
    <location>
        <begin position="311"/>
        <end position="321"/>
    </location>
</feature>
<sequence>MLREVKPRTARTARILKSRDAKPIEDRKKTLLLHGPKCPPPLHSVLKTIHTLTRPHSVLLTKKNENIHPFENVDSLEFLAGKNECGLVVWGSSSKKRPNGVTILRIFDGRVLDMVELLLLPADSGGEGRKLPVGVEMKPMILFAGSVWGDTSTSEMAQTYSMVKSLFLDVFSGEEVRSIDVEGLQYLLMIAAGEPENGQNPMVHLRWYKVRTRRSGQKLPRVELDEVGPTFDFRVGRTKEADAAVMKEAMKKGRGLDEDFRSKQKNVGMDTVGDKVGRVHLSRQDLGQLQTRKMKGLKRGAALTGEKDMADGMEIDEVSEDEPAKKPRLA</sequence>
<dbReference type="GO" id="GO:0019843">
    <property type="term" value="F:rRNA binding"/>
    <property type="evidence" value="ECO:0007669"/>
    <property type="project" value="UniProtKB-UniRule"/>
</dbReference>
<evidence type="ECO:0000259" key="6">
    <source>
        <dbReference type="PROSITE" id="PS50833"/>
    </source>
</evidence>
<comment type="subcellular location">
    <subcellularLocation>
        <location evidence="1 4">Nucleus</location>
        <location evidence="1 4">Nucleolus</location>
    </subcellularLocation>
</comment>
<dbReference type="SMART" id="SM00879">
    <property type="entry name" value="Brix"/>
    <property type="match status" value="1"/>
</dbReference>
<evidence type="ECO:0000313" key="8">
    <source>
        <dbReference type="Proteomes" id="UP000019373"/>
    </source>
</evidence>
<dbReference type="Pfam" id="PF04427">
    <property type="entry name" value="Brix"/>
    <property type="match status" value="1"/>
</dbReference>
<dbReference type="PANTHER" id="PTHR12728">
    <property type="entry name" value="BRIX DOMAIN CONTAINING PROTEIN"/>
    <property type="match status" value="1"/>
</dbReference>
<keyword evidence="8" id="KW-1185">Reference proteome</keyword>
<evidence type="ECO:0000256" key="4">
    <source>
        <dbReference type="RuleBase" id="RU367086"/>
    </source>
</evidence>
<dbReference type="Proteomes" id="UP000019373">
    <property type="component" value="Unassembled WGS sequence"/>
</dbReference>
<dbReference type="HOGENOM" id="CLU_049783_0_0_1"/>
<dbReference type="eggNOG" id="KOG3031">
    <property type="taxonomic scope" value="Eukaryota"/>
</dbReference>
<evidence type="ECO:0000313" key="7">
    <source>
        <dbReference type="EMBL" id="ERF73593.1"/>
    </source>
</evidence>
<evidence type="ECO:0000256" key="3">
    <source>
        <dbReference type="ARBA" id="ARBA00023242"/>
    </source>
</evidence>
<dbReference type="OMA" id="VGLKPMF"/>
<comment type="similarity">
    <text evidence="2 4">Belongs to the RPF2 family.</text>
</comment>
<gene>
    <name evidence="7" type="ORF">EPUS_00846</name>
</gene>
<dbReference type="EMBL" id="KE720941">
    <property type="protein sequence ID" value="ERF73593.1"/>
    <property type="molecule type" value="Genomic_DNA"/>
</dbReference>
<protein>
    <recommendedName>
        <fullName evidence="4">Ribosome production factor 2 homolog</fullName>
    </recommendedName>
    <alternativeName>
        <fullName evidence="4">Ribosome biogenesis protein RPF2 homolog</fullName>
    </alternativeName>
</protein>
<dbReference type="PROSITE" id="PS50833">
    <property type="entry name" value="BRIX"/>
    <property type="match status" value="1"/>
</dbReference>
<evidence type="ECO:0000256" key="5">
    <source>
        <dbReference type="SAM" id="MobiDB-lite"/>
    </source>
</evidence>
<dbReference type="InterPro" id="IPR039770">
    <property type="entry name" value="Rpf2"/>
</dbReference>
<dbReference type="OrthoDB" id="407658at2759"/>
<dbReference type="PANTHER" id="PTHR12728:SF0">
    <property type="entry name" value="RIBOSOME PRODUCTION FACTOR 2 HOMOLOG"/>
    <property type="match status" value="1"/>
</dbReference>
<accession>U1GMV1</accession>
<feature type="domain" description="Brix" evidence="6">
    <location>
        <begin position="28"/>
        <end position="244"/>
    </location>
</feature>
<organism evidence="7 8">
    <name type="scientific">Endocarpon pusillum (strain Z07020 / HMAS-L-300199)</name>
    <name type="common">Lichen-forming fungus</name>
    <dbReference type="NCBI Taxonomy" id="1263415"/>
    <lineage>
        <taxon>Eukaryota</taxon>
        <taxon>Fungi</taxon>
        <taxon>Dikarya</taxon>
        <taxon>Ascomycota</taxon>
        <taxon>Pezizomycotina</taxon>
        <taxon>Eurotiomycetes</taxon>
        <taxon>Chaetothyriomycetidae</taxon>
        <taxon>Verrucariales</taxon>
        <taxon>Verrucariaceae</taxon>
        <taxon>Endocarpon</taxon>
    </lineage>
</organism>
<dbReference type="GeneID" id="19235906"/>
<dbReference type="RefSeq" id="XP_007800596.1">
    <property type="nucleotide sequence ID" value="XM_007802405.1"/>
</dbReference>
<dbReference type="GO" id="GO:0000027">
    <property type="term" value="P:ribosomal large subunit assembly"/>
    <property type="evidence" value="ECO:0007669"/>
    <property type="project" value="InterPro"/>
</dbReference>
<dbReference type="GO" id="GO:0005730">
    <property type="term" value="C:nucleolus"/>
    <property type="evidence" value="ECO:0007669"/>
    <property type="project" value="UniProtKB-SubCell"/>
</dbReference>
<dbReference type="AlphaFoldDB" id="U1GMV1"/>
<dbReference type="GO" id="GO:0000463">
    <property type="term" value="P:maturation of LSU-rRNA from tricistronic rRNA transcript (SSU-rRNA, 5.8S rRNA, LSU-rRNA)"/>
    <property type="evidence" value="ECO:0007669"/>
    <property type="project" value="TreeGrafter"/>
</dbReference>
<evidence type="ECO:0000256" key="2">
    <source>
        <dbReference type="ARBA" id="ARBA00010782"/>
    </source>
</evidence>